<protein>
    <submittedName>
        <fullName evidence="1 3">Uncharacterized protein</fullName>
    </submittedName>
</protein>
<evidence type="ECO:0000313" key="3">
    <source>
        <dbReference type="WBParaSite" id="NBR_0001243101-mRNA-1"/>
    </source>
</evidence>
<gene>
    <name evidence="1" type="ORF">NBR_LOCUS12432</name>
</gene>
<reference evidence="1 2" key="2">
    <citation type="submission" date="2018-11" db="EMBL/GenBank/DDBJ databases">
        <authorList>
            <consortium name="Pathogen Informatics"/>
        </authorList>
    </citation>
    <scope>NUCLEOTIDE SEQUENCE [LARGE SCALE GENOMIC DNA]</scope>
</reference>
<dbReference type="Proteomes" id="UP000271162">
    <property type="component" value="Unassembled WGS sequence"/>
</dbReference>
<evidence type="ECO:0000313" key="1">
    <source>
        <dbReference type="EMBL" id="VDL76021.1"/>
    </source>
</evidence>
<proteinExistence type="predicted"/>
<sequence length="142" mass="15648">MASSLTPAGSGFAAVDSEMWPSMGNKRDTTLHHFRADHPSVGVHEAMDVWLVAVQARSLLSGDISSDFIVVLMLHRPRPVPKYRDTAEGAVEAETCTEGADRDLVGGDLCLIATLFLTIAEDAHHGQHYVMWRGWRIFVFLT</sequence>
<name>A0A0N4Y896_NIPBR</name>
<organism evidence="3">
    <name type="scientific">Nippostrongylus brasiliensis</name>
    <name type="common">Rat hookworm</name>
    <dbReference type="NCBI Taxonomy" id="27835"/>
    <lineage>
        <taxon>Eukaryota</taxon>
        <taxon>Metazoa</taxon>
        <taxon>Ecdysozoa</taxon>
        <taxon>Nematoda</taxon>
        <taxon>Chromadorea</taxon>
        <taxon>Rhabditida</taxon>
        <taxon>Rhabditina</taxon>
        <taxon>Rhabditomorpha</taxon>
        <taxon>Strongyloidea</taxon>
        <taxon>Heligmosomidae</taxon>
        <taxon>Nippostrongylus</taxon>
    </lineage>
</organism>
<evidence type="ECO:0000313" key="2">
    <source>
        <dbReference type="Proteomes" id="UP000271162"/>
    </source>
</evidence>
<accession>A0A0N4Y896</accession>
<reference evidence="3" key="1">
    <citation type="submission" date="2017-02" db="UniProtKB">
        <authorList>
            <consortium name="WormBaseParasite"/>
        </authorList>
    </citation>
    <scope>IDENTIFICATION</scope>
</reference>
<dbReference type="WBParaSite" id="NBR_0001243101-mRNA-1">
    <property type="protein sequence ID" value="NBR_0001243101-mRNA-1"/>
    <property type="gene ID" value="NBR_0001243101"/>
</dbReference>
<dbReference type="AlphaFoldDB" id="A0A0N4Y896"/>
<dbReference type="EMBL" id="UYSL01020757">
    <property type="protein sequence ID" value="VDL76021.1"/>
    <property type="molecule type" value="Genomic_DNA"/>
</dbReference>
<keyword evidence="2" id="KW-1185">Reference proteome</keyword>